<dbReference type="InterPro" id="IPR025486">
    <property type="entry name" value="DUF4378"/>
</dbReference>
<feature type="compositionally biased region" description="Basic and acidic residues" evidence="1">
    <location>
        <begin position="640"/>
        <end position="655"/>
    </location>
</feature>
<feature type="compositionally biased region" description="Polar residues" evidence="1">
    <location>
        <begin position="314"/>
        <end position="332"/>
    </location>
</feature>
<feature type="region of interest" description="Disordered" evidence="1">
    <location>
        <begin position="308"/>
        <end position="335"/>
    </location>
</feature>
<feature type="compositionally biased region" description="Basic residues" evidence="1">
    <location>
        <begin position="628"/>
        <end position="639"/>
    </location>
</feature>
<feature type="region of interest" description="Disordered" evidence="1">
    <location>
        <begin position="42"/>
        <end position="95"/>
    </location>
</feature>
<feature type="region of interest" description="Disordered" evidence="1">
    <location>
        <begin position="605"/>
        <end position="696"/>
    </location>
</feature>
<evidence type="ECO:0000259" key="3">
    <source>
        <dbReference type="Pfam" id="PF14383"/>
    </source>
</evidence>
<dbReference type="AlphaFoldDB" id="A0A8T0IZW5"/>
<evidence type="ECO:0000259" key="2">
    <source>
        <dbReference type="Pfam" id="PF14309"/>
    </source>
</evidence>
<feature type="region of interest" description="Disordered" evidence="1">
    <location>
        <begin position="350"/>
        <end position="374"/>
    </location>
</feature>
<protein>
    <recommendedName>
        <fullName evidence="6">DUF4378 domain-containing protein</fullName>
    </recommendedName>
</protein>
<reference evidence="4" key="1">
    <citation type="submission" date="2020-06" db="EMBL/GenBank/DDBJ databases">
        <title>WGS assembly of Ceratodon purpureus strain R40.</title>
        <authorList>
            <person name="Carey S.B."/>
            <person name="Jenkins J."/>
            <person name="Shu S."/>
            <person name="Lovell J.T."/>
            <person name="Sreedasyam A."/>
            <person name="Maumus F."/>
            <person name="Tiley G.P."/>
            <person name="Fernandez-Pozo N."/>
            <person name="Barry K."/>
            <person name="Chen C."/>
            <person name="Wang M."/>
            <person name="Lipzen A."/>
            <person name="Daum C."/>
            <person name="Saski C.A."/>
            <person name="Payton A.C."/>
            <person name="Mcbreen J.C."/>
            <person name="Conrad R.E."/>
            <person name="Kollar L.M."/>
            <person name="Olsson S."/>
            <person name="Huttunen S."/>
            <person name="Landis J.B."/>
            <person name="Wickett N.J."/>
            <person name="Johnson M.G."/>
            <person name="Rensing S.A."/>
            <person name="Grimwood J."/>
            <person name="Schmutz J."/>
            <person name="Mcdaniel S.F."/>
        </authorList>
    </citation>
    <scope>NUCLEOTIDE SEQUENCE</scope>
    <source>
        <strain evidence="4">R40</strain>
    </source>
</reference>
<dbReference type="Pfam" id="PF14309">
    <property type="entry name" value="DUF4378"/>
    <property type="match status" value="1"/>
</dbReference>
<evidence type="ECO:0000313" key="4">
    <source>
        <dbReference type="EMBL" id="KAG0588787.1"/>
    </source>
</evidence>
<name>A0A8T0IZW5_CERPU</name>
<accession>A0A8T0IZW5</accession>
<gene>
    <name evidence="4" type="ORF">KC19_2G268900</name>
</gene>
<dbReference type="PANTHER" id="PTHR21726:SF61">
    <property type="entry name" value="DNAA INITIATOR-ASSOCIATING PROTEIN"/>
    <property type="match status" value="1"/>
</dbReference>
<sequence length="1144" mass="126683">MAEVRTSAYNHVVQTPRIGGCTGAFFNIFDWNSKRFASTKRLPAERPDKSLRRSKSFREDHSTGIARGCSPYAKSLSNEKDRGAVSEDEASSKPPGLVARLMGLESLPDAPVSSKRHRSRSFSGSESVSHSERDNRGEKLALRDLLKQEHESLENFCSGELAIVPVPEYKNHQDMRVKKAAVQSPIKSIVPYVDSPTGSCRSIYALPYVHKGEKSPFLARLHPSPVLQPSKCHNQMISPAKSTPVIKKRASRFLEAAVKILEEISDNEHCSPKGREGMRSIAEFAASSPPSSGTDLLHCRSMSRIWNGSEDTDSIGSRSNRSLMSRGSMSFRDSQRRDRICRDIFEASLSERAQSVSPPPRRTPRSKGATPKEVKGRGILRTQEAAVGEFKTDVRRASQGARKVRTEVDSMPSFAESVQYMQQTAAPVRRSLHSKASAIPSALEGNDYFTSDEESLTDQLVRLATTGAAVRRESKSLGEGGRSSFRKSPRKVESMSSSVDDIRVKGSSKEEVTIRHEQATASSPQLRSRGTSVSSHDGMRPIRLPRNRSVHQENSAAVSSSRELSTEFAKSRSASTLSHSRQFSGQMDELKLSVRVKREKQVRAAGCESPAAPAVQCHSPVPNASPLKRSRRKSRHGSPKLRESSGHSRGGERRTPPLPNLHGERRKQHNVEVKSPARISTRGSKIPDAGKRSTEQAPVQTMDDVFSDGASPGLRSDGHGVEVIDVHPDIRDENPYENGDATPIQDYERVEHVQGPARDLFPSSEVADECGSLDELLILGMDDLHWDDGMAEHQRENSSRARYCEVRASGESLQSICGELDEDVCNVDDGSSPSPQKFAGECSEADILDESSTPVLMKRFLGKPLRLDVDMGETSPVSVLESIFGDEICTTSESSIAELERRRADNALEQTTEAMNLTEIVAEYERETELEVVSTPPSEPTAIDRVRQAILDISSFRSHDGASEVTQASPQTEKTFVREVLSAAQLLCSPGRSPNWYERDLAVDPSLFEKLEGGDTTSAENGDFLCESGGMWRCDRKLLFDCVNEAFSQNVRHFKDPQPWLRRPMLRTRPLRHKLVEEVQEKINGWRELSSHAIDTLIDIDMSTRVGKWTDFSEEVAEVGAEIECMVWQVMVEEFVLELAGSLH</sequence>
<dbReference type="EMBL" id="CM026422">
    <property type="protein sequence ID" value="KAG0588787.1"/>
    <property type="molecule type" value="Genomic_DNA"/>
</dbReference>
<feature type="region of interest" description="Disordered" evidence="1">
    <location>
        <begin position="108"/>
        <end position="136"/>
    </location>
</feature>
<feature type="compositionally biased region" description="Basic and acidic residues" evidence="1">
    <location>
        <begin position="42"/>
        <end position="62"/>
    </location>
</feature>
<organism evidence="4 5">
    <name type="scientific">Ceratodon purpureus</name>
    <name type="common">Fire moss</name>
    <name type="synonym">Dicranum purpureum</name>
    <dbReference type="NCBI Taxonomy" id="3225"/>
    <lineage>
        <taxon>Eukaryota</taxon>
        <taxon>Viridiplantae</taxon>
        <taxon>Streptophyta</taxon>
        <taxon>Embryophyta</taxon>
        <taxon>Bryophyta</taxon>
        <taxon>Bryophytina</taxon>
        <taxon>Bryopsida</taxon>
        <taxon>Dicranidae</taxon>
        <taxon>Pseudoditrichales</taxon>
        <taxon>Ditrichaceae</taxon>
        <taxon>Ceratodon</taxon>
    </lineage>
</organism>
<feature type="region of interest" description="Disordered" evidence="1">
    <location>
        <begin position="472"/>
        <end position="564"/>
    </location>
</feature>
<dbReference type="Pfam" id="PF14383">
    <property type="entry name" value="VARLMGL"/>
    <property type="match status" value="1"/>
</dbReference>
<comment type="caution">
    <text evidence="4">The sequence shown here is derived from an EMBL/GenBank/DDBJ whole genome shotgun (WGS) entry which is preliminary data.</text>
</comment>
<dbReference type="Proteomes" id="UP000822688">
    <property type="component" value="Chromosome 2"/>
</dbReference>
<feature type="compositionally biased region" description="Basic and acidic residues" evidence="1">
    <location>
        <begin position="500"/>
        <end position="518"/>
    </location>
</feature>
<feature type="domain" description="DUF4378" evidence="2">
    <location>
        <begin position="974"/>
        <end position="1134"/>
    </location>
</feature>
<dbReference type="InterPro" id="IPR032795">
    <property type="entry name" value="DUF3741-assoc"/>
</dbReference>
<evidence type="ECO:0000313" key="5">
    <source>
        <dbReference type="Proteomes" id="UP000822688"/>
    </source>
</evidence>
<keyword evidence="5" id="KW-1185">Reference proteome</keyword>
<evidence type="ECO:0008006" key="6">
    <source>
        <dbReference type="Google" id="ProtNLM"/>
    </source>
</evidence>
<feature type="compositionally biased region" description="Polar residues" evidence="1">
    <location>
        <begin position="552"/>
        <end position="563"/>
    </location>
</feature>
<dbReference type="PANTHER" id="PTHR21726">
    <property type="entry name" value="PHOSPHATIDYLINOSITOL N-ACETYLGLUCOSAMINYLTRANSFERASE SUBUNIT P DOWN SYNDROME CRITICAL REGION PROTEIN 5 -RELATED"/>
    <property type="match status" value="1"/>
</dbReference>
<evidence type="ECO:0000256" key="1">
    <source>
        <dbReference type="SAM" id="MobiDB-lite"/>
    </source>
</evidence>
<proteinExistence type="predicted"/>
<feature type="compositionally biased region" description="Polar residues" evidence="1">
    <location>
        <begin position="519"/>
        <end position="535"/>
    </location>
</feature>
<feature type="domain" description="DUF3741" evidence="3">
    <location>
        <begin position="86"/>
        <end position="111"/>
    </location>
</feature>